<dbReference type="SUPFAM" id="SSF57667">
    <property type="entry name" value="beta-beta-alpha zinc fingers"/>
    <property type="match status" value="1"/>
</dbReference>
<evidence type="ECO:0008006" key="11">
    <source>
        <dbReference type="Google" id="ProtNLM"/>
    </source>
</evidence>
<evidence type="ECO:0000256" key="4">
    <source>
        <dbReference type="ARBA" id="ARBA00023163"/>
    </source>
</evidence>
<sequence length="634" mass="71749">MTHRDLRVSGAAYKCLECGKAYSRNSHLRRHELTHTDQPGHACLFCGKTFLKSDVVRRHSVKCAAKGGQPPPAERKRGRRRHACARCVRRKLSCDANIPCSNCSAGSHECLYRARLSSASPEAQGPARKLDPLSEDDEPMDAHFLRRFTDLNLSGPAETIAVESNELHGRISLHSVSKIFSDLNQESAAVDALCPDAGDWIHSLFPGLSADVLLGQDISPRLDSQHCLLQAQLEEIVYQLSLVHLSQHHTESFPLDLARSVFTVQNLKEFAWAYFYRLFPTFPVLHQSTFRLVNASTRLLLGVFLAGSVVTAPCDGALSAKRFFPLAEEYLFSHAIFKRPKANLGRDNFEALCGTFIFYQIQAHIGDKETRRRMVTKRHSAYIRAVRSCGLLSTRHPFPLDHARAMDWGTFVETESRIRLGAISYLGDCHLNICFNNPPLLNISEMTGDLACSKALFDAETAMDFELLAPLEHARQRPTCLREFMQCFKEGSCFASAHEQFQSVTVLHLLMSISGQLKHISFWENFALLTLLQALCTCAYEARINRTRRTDLSLVLRMSDQWKALWDKVTAEGHGERAYYNCFLEHADELWSLLRAVIKHFQRDVHPMPPYVKGQAVDSFEEMNDFICRISRPH</sequence>
<dbReference type="Pfam" id="PF00172">
    <property type="entry name" value="Zn_clus"/>
    <property type="match status" value="1"/>
</dbReference>
<gene>
    <name evidence="9" type="ORF">B0J12DRAFT_46950</name>
</gene>
<keyword evidence="6" id="KW-0863">Zinc-finger</keyword>
<feature type="domain" description="Zn(2)-C6 fungal-type" evidence="7">
    <location>
        <begin position="83"/>
        <end position="112"/>
    </location>
</feature>
<keyword evidence="1" id="KW-0479">Metal-binding</keyword>
<dbReference type="InterPro" id="IPR001138">
    <property type="entry name" value="Zn2Cys6_DnaBD"/>
</dbReference>
<keyword evidence="4" id="KW-0804">Transcription</keyword>
<evidence type="ECO:0000256" key="5">
    <source>
        <dbReference type="ARBA" id="ARBA00023242"/>
    </source>
</evidence>
<evidence type="ECO:0000259" key="8">
    <source>
        <dbReference type="PROSITE" id="PS50157"/>
    </source>
</evidence>
<dbReference type="Pfam" id="PF00096">
    <property type="entry name" value="zf-C2H2"/>
    <property type="match status" value="1"/>
</dbReference>
<dbReference type="Gene3D" id="4.10.240.10">
    <property type="entry name" value="Zn(2)-C6 fungal-type DNA-binding domain"/>
    <property type="match status" value="1"/>
</dbReference>
<keyword evidence="3" id="KW-0805">Transcription regulation</keyword>
<dbReference type="PROSITE" id="PS00028">
    <property type="entry name" value="ZINC_FINGER_C2H2_1"/>
    <property type="match status" value="1"/>
</dbReference>
<comment type="caution">
    <text evidence="9">The sequence shown here is derived from an EMBL/GenBank/DDBJ whole genome shotgun (WGS) entry which is preliminary data.</text>
</comment>
<dbReference type="CDD" id="cd00067">
    <property type="entry name" value="GAL4"/>
    <property type="match status" value="1"/>
</dbReference>
<keyword evidence="5" id="KW-0539">Nucleus</keyword>
<evidence type="ECO:0000256" key="6">
    <source>
        <dbReference type="PROSITE-ProRule" id="PRU00042"/>
    </source>
</evidence>
<evidence type="ECO:0000313" key="10">
    <source>
        <dbReference type="Proteomes" id="UP000774617"/>
    </source>
</evidence>
<dbReference type="Proteomes" id="UP000774617">
    <property type="component" value="Unassembled WGS sequence"/>
</dbReference>
<dbReference type="SUPFAM" id="SSF57701">
    <property type="entry name" value="Zn2/Cys6 DNA-binding domain"/>
    <property type="match status" value="1"/>
</dbReference>
<feature type="domain" description="C2H2-type" evidence="8">
    <location>
        <begin position="13"/>
        <end position="40"/>
    </location>
</feature>
<evidence type="ECO:0000259" key="7">
    <source>
        <dbReference type="PROSITE" id="PS50048"/>
    </source>
</evidence>
<dbReference type="SMART" id="SM00066">
    <property type="entry name" value="GAL4"/>
    <property type="match status" value="1"/>
</dbReference>
<keyword evidence="2" id="KW-0862">Zinc</keyword>
<evidence type="ECO:0000313" key="9">
    <source>
        <dbReference type="EMBL" id="KAH7053166.1"/>
    </source>
</evidence>
<keyword evidence="10" id="KW-1185">Reference proteome</keyword>
<dbReference type="PANTHER" id="PTHR47660">
    <property type="entry name" value="TRANSCRIPTION FACTOR WITH C2H2 AND ZN(2)-CYS(6) DNA BINDING DOMAIN (EUROFUNG)-RELATED-RELATED"/>
    <property type="match status" value="1"/>
</dbReference>
<proteinExistence type="predicted"/>
<dbReference type="PROSITE" id="PS50048">
    <property type="entry name" value="ZN2_CY6_FUNGAL_2"/>
    <property type="match status" value="1"/>
</dbReference>
<dbReference type="PROSITE" id="PS50157">
    <property type="entry name" value="ZINC_FINGER_C2H2_2"/>
    <property type="match status" value="2"/>
</dbReference>
<evidence type="ECO:0000256" key="2">
    <source>
        <dbReference type="ARBA" id="ARBA00022833"/>
    </source>
</evidence>
<dbReference type="Gene3D" id="3.30.160.60">
    <property type="entry name" value="Classic Zinc Finger"/>
    <property type="match status" value="1"/>
</dbReference>
<accession>A0ABQ8GE14</accession>
<evidence type="ECO:0000256" key="1">
    <source>
        <dbReference type="ARBA" id="ARBA00022723"/>
    </source>
</evidence>
<protein>
    <recommendedName>
        <fullName evidence="11">Zn(2)-C6 fungal-type domain-containing protein</fullName>
    </recommendedName>
</protein>
<dbReference type="SMART" id="SM00355">
    <property type="entry name" value="ZnF_C2H2"/>
    <property type="match status" value="2"/>
</dbReference>
<feature type="domain" description="C2H2-type" evidence="8">
    <location>
        <begin position="41"/>
        <end position="70"/>
    </location>
</feature>
<dbReference type="PANTHER" id="PTHR47660:SF2">
    <property type="entry name" value="TRANSCRIPTION FACTOR WITH C2H2 AND ZN(2)-CYS(6) DNA BINDING DOMAIN (EUROFUNG)"/>
    <property type="match status" value="1"/>
</dbReference>
<evidence type="ECO:0000256" key="3">
    <source>
        <dbReference type="ARBA" id="ARBA00023015"/>
    </source>
</evidence>
<reference evidence="9 10" key="1">
    <citation type="journal article" date="2021" name="Nat. Commun.">
        <title>Genetic determinants of endophytism in the Arabidopsis root mycobiome.</title>
        <authorList>
            <person name="Mesny F."/>
            <person name="Miyauchi S."/>
            <person name="Thiergart T."/>
            <person name="Pickel B."/>
            <person name="Atanasova L."/>
            <person name="Karlsson M."/>
            <person name="Huettel B."/>
            <person name="Barry K.W."/>
            <person name="Haridas S."/>
            <person name="Chen C."/>
            <person name="Bauer D."/>
            <person name="Andreopoulos W."/>
            <person name="Pangilinan J."/>
            <person name="LaButti K."/>
            <person name="Riley R."/>
            <person name="Lipzen A."/>
            <person name="Clum A."/>
            <person name="Drula E."/>
            <person name="Henrissat B."/>
            <person name="Kohler A."/>
            <person name="Grigoriev I.V."/>
            <person name="Martin F.M."/>
            <person name="Hacquard S."/>
        </authorList>
    </citation>
    <scope>NUCLEOTIDE SEQUENCE [LARGE SCALE GENOMIC DNA]</scope>
    <source>
        <strain evidence="9 10">MPI-SDFR-AT-0080</strain>
    </source>
</reference>
<name>A0ABQ8GE14_9PEZI</name>
<organism evidence="9 10">
    <name type="scientific">Macrophomina phaseolina</name>
    <dbReference type="NCBI Taxonomy" id="35725"/>
    <lineage>
        <taxon>Eukaryota</taxon>
        <taxon>Fungi</taxon>
        <taxon>Dikarya</taxon>
        <taxon>Ascomycota</taxon>
        <taxon>Pezizomycotina</taxon>
        <taxon>Dothideomycetes</taxon>
        <taxon>Dothideomycetes incertae sedis</taxon>
        <taxon>Botryosphaeriales</taxon>
        <taxon>Botryosphaeriaceae</taxon>
        <taxon>Macrophomina</taxon>
    </lineage>
</organism>
<dbReference type="InterPro" id="IPR013087">
    <property type="entry name" value="Znf_C2H2_type"/>
</dbReference>
<dbReference type="EMBL" id="JAGTJR010000010">
    <property type="protein sequence ID" value="KAH7053166.1"/>
    <property type="molecule type" value="Genomic_DNA"/>
</dbReference>
<dbReference type="InterPro" id="IPR036864">
    <property type="entry name" value="Zn2-C6_fun-type_DNA-bd_sf"/>
</dbReference>
<dbReference type="InterPro" id="IPR036236">
    <property type="entry name" value="Znf_C2H2_sf"/>
</dbReference>